<dbReference type="PANTHER" id="PTHR34137:SF1">
    <property type="entry name" value="EXODEOXYRIBONUCLEASE 7 SMALL SUBUNIT"/>
    <property type="match status" value="1"/>
</dbReference>
<dbReference type="GO" id="GO:0006308">
    <property type="term" value="P:DNA catabolic process"/>
    <property type="evidence" value="ECO:0007669"/>
    <property type="project" value="UniProtKB-UniRule"/>
</dbReference>
<comment type="subcellular location">
    <subcellularLocation>
        <location evidence="6">Cytoplasm</location>
    </subcellularLocation>
</comment>
<dbReference type="Gene3D" id="1.10.287.1040">
    <property type="entry name" value="Exonuclease VII, small subunit"/>
    <property type="match status" value="1"/>
</dbReference>
<evidence type="ECO:0000313" key="9">
    <source>
        <dbReference type="Proteomes" id="UP000661435"/>
    </source>
</evidence>
<dbReference type="SUPFAM" id="SSF116842">
    <property type="entry name" value="XseB-like"/>
    <property type="match status" value="1"/>
</dbReference>
<dbReference type="InterPro" id="IPR003761">
    <property type="entry name" value="Exonuc_VII_S"/>
</dbReference>
<dbReference type="InterPro" id="IPR037004">
    <property type="entry name" value="Exonuc_VII_ssu_sf"/>
</dbReference>
<evidence type="ECO:0000256" key="2">
    <source>
        <dbReference type="ARBA" id="ARBA00022490"/>
    </source>
</evidence>
<dbReference type="GO" id="GO:0009318">
    <property type="term" value="C:exodeoxyribonuclease VII complex"/>
    <property type="evidence" value="ECO:0007669"/>
    <property type="project" value="UniProtKB-UniRule"/>
</dbReference>
<dbReference type="EMBL" id="JACOPP010000002">
    <property type="protein sequence ID" value="MBC5732533.1"/>
    <property type="molecule type" value="Genomic_DNA"/>
</dbReference>
<evidence type="ECO:0000256" key="4">
    <source>
        <dbReference type="ARBA" id="ARBA00022801"/>
    </source>
</evidence>
<comment type="function">
    <text evidence="6">Bidirectionally degrades single-stranded DNA into large acid-insoluble oligonucleotides, which are then degraded further into small acid-soluble oligonucleotides.</text>
</comment>
<keyword evidence="4 6" id="KW-0378">Hydrolase</keyword>
<keyword evidence="3 6" id="KW-0540">Nuclease</keyword>
<dbReference type="Proteomes" id="UP000661435">
    <property type="component" value="Unassembled WGS sequence"/>
</dbReference>
<evidence type="ECO:0000256" key="5">
    <source>
        <dbReference type="ARBA" id="ARBA00022839"/>
    </source>
</evidence>
<dbReference type="EC" id="3.1.11.6" evidence="6"/>
<evidence type="ECO:0000256" key="1">
    <source>
        <dbReference type="ARBA" id="ARBA00009998"/>
    </source>
</evidence>
<comment type="subunit">
    <text evidence="6">Heterooligomer composed of large and small subunits.</text>
</comment>
<dbReference type="AlphaFoldDB" id="A0A8J6JB67"/>
<comment type="caution">
    <text evidence="8">The sequence shown here is derived from an EMBL/GenBank/DDBJ whole genome shotgun (WGS) entry which is preliminary data.</text>
</comment>
<organism evidence="8 9">
    <name type="scientific">Lawsonibacter hominis</name>
    <dbReference type="NCBI Taxonomy" id="2763053"/>
    <lineage>
        <taxon>Bacteria</taxon>
        <taxon>Bacillati</taxon>
        <taxon>Bacillota</taxon>
        <taxon>Clostridia</taxon>
        <taxon>Eubacteriales</taxon>
        <taxon>Oscillospiraceae</taxon>
        <taxon>Lawsonibacter</taxon>
    </lineage>
</organism>
<evidence type="ECO:0000256" key="7">
    <source>
        <dbReference type="SAM" id="MobiDB-lite"/>
    </source>
</evidence>
<dbReference type="GO" id="GO:0005829">
    <property type="term" value="C:cytosol"/>
    <property type="evidence" value="ECO:0007669"/>
    <property type="project" value="TreeGrafter"/>
</dbReference>
<dbReference type="NCBIfam" id="NF002140">
    <property type="entry name" value="PRK00977.1-4"/>
    <property type="match status" value="1"/>
</dbReference>
<name>A0A8J6JB67_9FIRM</name>
<comment type="similarity">
    <text evidence="1 6">Belongs to the XseB family.</text>
</comment>
<evidence type="ECO:0000256" key="3">
    <source>
        <dbReference type="ARBA" id="ARBA00022722"/>
    </source>
</evidence>
<keyword evidence="2 6" id="KW-0963">Cytoplasm</keyword>
<feature type="region of interest" description="Disordered" evidence="7">
    <location>
        <begin position="59"/>
        <end position="79"/>
    </location>
</feature>
<evidence type="ECO:0000256" key="6">
    <source>
        <dbReference type="HAMAP-Rule" id="MF_00337"/>
    </source>
</evidence>
<accession>A0A8J6JB67</accession>
<proteinExistence type="inferred from homology"/>
<sequence>MAEKKLNFEQAMARLEEIVTRLEQGDATLEEALTLFEEGTALMKKCSGMLDKAEQKVSKLLAGPDGGPVKQPFDGEGRE</sequence>
<dbReference type="HAMAP" id="MF_00337">
    <property type="entry name" value="Exonuc_7_S"/>
    <property type="match status" value="1"/>
</dbReference>
<keyword evidence="5 6" id="KW-0269">Exonuclease</keyword>
<dbReference type="GO" id="GO:0008855">
    <property type="term" value="F:exodeoxyribonuclease VII activity"/>
    <property type="evidence" value="ECO:0007669"/>
    <property type="project" value="UniProtKB-UniRule"/>
</dbReference>
<gene>
    <name evidence="6 8" type="primary">xseB</name>
    <name evidence="8" type="ORF">H8S57_02175</name>
</gene>
<comment type="catalytic activity">
    <reaction evidence="6">
        <text>Exonucleolytic cleavage in either 5'- to 3'- or 3'- to 5'-direction to yield nucleoside 5'-phosphates.</text>
        <dbReference type="EC" id="3.1.11.6"/>
    </reaction>
</comment>
<dbReference type="Pfam" id="PF02609">
    <property type="entry name" value="Exonuc_VII_S"/>
    <property type="match status" value="1"/>
</dbReference>
<keyword evidence="9" id="KW-1185">Reference proteome</keyword>
<protein>
    <recommendedName>
        <fullName evidence="6">Exodeoxyribonuclease 7 small subunit</fullName>
        <ecNumber evidence="6">3.1.11.6</ecNumber>
    </recommendedName>
    <alternativeName>
        <fullName evidence="6">Exodeoxyribonuclease VII small subunit</fullName>
        <shortName evidence="6">Exonuclease VII small subunit</shortName>
    </alternativeName>
</protein>
<dbReference type="PANTHER" id="PTHR34137">
    <property type="entry name" value="EXODEOXYRIBONUCLEASE 7 SMALL SUBUNIT"/>
    <property type="match status" value="1"/>
</dbReference>
<reference evidence="8" key="1">
    <citation type="submission" date="2020-08" db="EMBL/GenBank/DDBJ databases">
        <title>Genome public.</title>
        <authorList>
            <person name="Liu C."/>
            <person name="Sun Q."/>
        </authorList>
    </citation>
    <scope>NUCLEOTIDE SEQUENCE</scope>
    <source>
        <strain evidence="8">NSJ-51</strain>
    </source>
</reference>
<dbReference type="RefSeq" id="WP_186906432.1">
    <property type="nucleotide sequence ID" value="NZ_JACOPP010000002.1"/>
</dbReference>
<evidence type="ECO:0000313" key="8">
    <source>
        <dbReference type="EMBL" id="MBC5732533.1"/>
    </source>
</evidence>
<dbReference type="NCBIfam" id="TIGR01280">
    <property type="entry name" value="xseB"/>
    <property type="match status" value="1"/>
</dbReference>
<dbReference type="NCBIfam" id="NF002139">
    <property type="entry name" value="PRK00977.1-3"/>
    <property type="match status" value="1"/>
</dbReference>